<gene>
    <name evidence="2" type="ORF">Pmani_031037</name>
</gene>
<reference evidence="2" key="1">
    <citation type="submission" date="2023-11" db="EMBL/GenBank/DDBJ databases">
        <title>Genome assemblies of two species of porcelain crab, Petrolisthes cinctipes and Petrolisthes manimaculis (Anomura: Porcellanidae).</title>
        <authorList>
            <person name="Angst P."/>
        </authorList>
    </citation>
    <scope>NUCLEOTIDE SEQUENCE</scope>
    <source>
        <strain evidence="2">PB745_02</strain>
        <tissue evidence="2">Gill</tissue>
    </source>
</reference>
<sequence>MSLLAGAGVGRPAPPGAVGVVSPSPYQPDNSPRRPQPLLQVAGARRPIQRSPSPAPPSLHSSLAARAP</sequence>
<feature type="compositionally biased region" description="Low complexity" evidence="1">
    <location>
        <begin position="58"/>
        <end position="68"/>
    </location>
</feature>
<evidence type="ECO:0000313" key="3">
    <source>
        <dbReference type="Proteomes" id="UP001292094"/>
    </source>
</evidence>
<evidence type="ECO:0000313" key="2">
    <source>
        <dbReference type="EMBL" id="KAK4296471.1"/>
    </source>
</evidence>
<protein>
    <submittedName>
        <fullName evidence="2">Uncharacterized protein</fullName>
    </submittedName>
</protein>
<accession>A0AAE1NW48</accession>
<keyword evidence="3" id="KW-1185">Reference proteome</keyword>
<name>A0AAE1NW48_9EUCA</name>
<feature type="region of interest" description="Disordered" evidence="1">
    <location>
        <begin position="1"/>
        <end position="68"/>
    </location>
</feature>
<comment type="caution">
    <text evidence="2">The sequence shown here is derived from an EMBL/GenBank/DDBJ whole genome shotgun (WGS) entry which is preliminary data.</text>
</comment>
<dbReference type="Proteomes" id="UP001292094">
    <property type="component" value="Unassembled WGS sequence"/>
</dbReference>
<evidence type="ECO:0000256" key="1">
    <source>
        <dbReference type="SAM" id="MobiDB-lite"/>
    </source>
</evidence>
<dbReference type="EMBL" id="JAWZYT010003847">
    <property type="protein sequence ID" value="KAK4296471.1"/>
    <property type="molecule type" value="Genomic_DNA"/>
</dbReference>
<organism evidence="2 3">
    <name type="scientific">Petrolisthes manimaculis</name>
    <dbReference type="NCBI Taxonomy" id="1843537"/>
    <lineage>
        <taxon>Eukaryota</taxon>
        <taxon>Metazoa</taxon>
        <taxon>Ecdysozoa</taxon>
        <taxon>Arthropoda</taxon>
        <taxon>Crustacea</taxon>
        <taxon>Multicrustacea</taxon>
        <taxon>Malacostraca</taxon>
        <taxon>Eumalacostraca</taxon>
        <taxon>Eucarida</taxon>
        <taxon>Decapoda</taxon>
        <taxon>Pleocyemata</taxon>
        <taxon>Anomura</taxon>
        <taxon>Galatheoidea</taxon>
        <taxon>Porcellanidae</taxon>
        <taxon>Petrolisthes</taxon>
    </lineage>
</organism>
<dbReference type="AlphaFoldDB" id="A0AAE1NW48"/>
<proteinExistence type="predicted"/>